<keyword evidence="2 4" id="KW-0813">Transport</keyword>
<dbReference type="EMBL" id="CP063767">
    <property type="protein sequence ID" value="QOY60841.1"/>
    <property type="molecule type" value="Genomic_DNA"/>
</dbReference>
<dbReference type="Gene3D" id="3.40.50.1980">
    <property type="entry name" value="Nitrogenase molybdenum iron protein domain"/>
    <property type="match status" value="2"/>
</dbReference>
<dbReference type="CDD" id="cd01017">
    <property type="entry name" value="AdcA"/>
    <property type="match status" value="1"/>
</dbReference>
<dbReference type="InterPro" id="IPR006311">
    <property type="entry name" value="TAT_signal"/>
</dbReference>
<dbReference type="GO" id="GO:0030001">
    <property type="term" value="P:metal ion transport"/>
    <property type="evidence" value="ECO:0007669"/>
    <property type="project" value="InterPro"/>
</dbReference>
<dbReference type="GO" id="GO:0046872">
    <property type="term" value="F:metal ion binding"/>
    <property type="evidence" value="ECO:0007669"/>
    <property type="project" value="InterPro"/>
</dbReference>
<keyword evidence="6" id="KW-1185">Reference proteome</keyword>
<evidence type="ECO:0000256" key="2">
    <source>
        <dbReference type="ARBA" id="ARBA00022448"/>
    </source>
</evidence>
<organism evidence="5 6">
    <name type="scientific">Thermophilibacter immobilis</name>
    <dbReference type="NCBI Taxonomy" id="2779519"/>
    <lineage>
        <taxon>Bacteria</taxon>
        <taxon>Bacillati</taxon>
        <taxon>Actinomycetota</taxon>
        <taxon>Coriobacteriia</taxon>
        <taxon>Coriobacteriales</taxon>
        <taxon>Atopobiaceae</taxon>
        <taxon>Thermophilibacter</taxon>
    </lineage>
</organism>
<dbReference type="RefSeq" id="WP_194371637.1">
    <property type="nucleotide sequence ID" value="NZ_CP063767.1"/>
</dbReference>
<comment type="similarity">
    <text evidence="1 4">Belongs to the bacterial solute-binding protein 9 family.</text>
</comment>
<dbReference type="InterPro" id="IPR006128">
    <property type="entry name" value="Lipoprotein_PsaA-like"/>
</dbReference>
<dbReference type="PANTHER" id="PTHR42953:SF3">
    <property type="entry name" value="HIGH-AFFINITY ZINC UPTAKE SYSTEM PROTEIN ZNUA"/>
    <property type="match status" value="1"/>
</dbReference>
<reference evidence="5 6" key="1">
    <citation type="submission" date="2020-10" db="EMBL/GenBank/DDBJ databases">
        <title>Olsenella immobilis sp.nov., isolated from the mud in a fermentation cellar used for the production of Chinese strong-flavoured liquor.</title>
        <authorList>
            <person name="Lu L."/>
        </authorList>
    </citation>
    <scope>NUCLEOTIDE SEQUENCE [LARGE SCALE GENOMIC DNA]</scope>
    <source>
        <strain evidence="5 6">LZLJ-2</strain>
    </source>
</reference>
<dbReference type="InterPro" id="IPR006129">
    <property type="entry name" value="AdhesinB"/>
</dbReference>
<evidence type="ECO:0000256" key="4">
    <source>
        <dbReference type="RuleBase" id="RU003512"/>
    </source>
</evidence>
<evidence type="ECO:0000313" key="6">
    <source>
        <dbReference type="Proteomes" id="UP000593735"/>
    </source>
</evidence>
<dbReference type="PRINTS" id="PR00690">
    <property type="entry name" value="ADHESNFAMILY"/>
</dbReference>
<dbReference type="PANTHER" id="PTHR42953">
    <property type="entry name" value="HIGH-AFFINITY ZINC UPTAKE SYSTEM PROTEIN ZNUA-RELATED"/>
    <property type="match status" value="1"/>
</dbReference>
<evidence type="ECO:0000313" key="5">
    <source>
        <dbReference type="EMBL" id="QOY60841.1"/>
    </source>
</evidence>
<dbReference type="PROSITE" id="PS51318">
    <property type="entry name" value="TAT"/>
    <property type="match status" value="1"/>
</dbReference>
<gene>
    <name evidence="5" type="ORF">INP52_01065</name>
</gene>
<dbReference type="Pfam" id="PF01297">
    <property type="entry name" value="ZnuA"/>
    <property type="match status" value="1"/>
</dbReference>
<dbReference type="AlphaFoldDB" id="A0A7S7RU41"/>
<dbReference type="InterPro" id="IPR006127">
    <property type="entry name" value="ZnuA-like"/>
</dbReference>
<evidence type="ECO:0000256" key="1">
    <source>
        <dbReference type="ARBA" id="ARBA00011028"/>
    </source>
</evidence>
<sequence length="334" mass="35756">MTRHALTTYQASDSDEGFWRRPLSRRSLLSAALGVTGAALLAGCSVPSSNEDSATPAAADADSKLSVVASFYAPYDFATKVAGDHADLTNLTPAGTEPHDWEPAPTDMVTIQNADLLVYNGANMEHWVDDLLASLGDKAPATVKASDGITLRQGSEEDNGDSTDPHVWLAPKNAKHELANIRDALVKVDPDHADDYKANYEKHASDLDELDKEYSERLSQVPHKTIVVSHEAFGYLCDAYGLTQIPITGMDAEGEPDAQTMASIIEQVKDQGVKTIFSEDLVSPKVAQAIADATGATCEVLNPLEGLEQDDIDAGADYVSVMRDNLDKLVAALS</sequence>
<keyword evidence="3" id="KW-0732">Signal</keyword>
<evidence type="ECO:0000256" key="3">
    <source>
        <dbReference type="ARBA" id="ARBA00022729"/>
    </source>
</evidence>
<dbReference type="GO" id="GO:0007155">
    <property type="term" value="P:cell adhesion"/>
    <property type="evidence" value="ECO:0007669"/>
    <property type="project" value="InterPro"/>
</dbReference>
<dbReference type="InterPro" id="IPR050492">
    <property type="entry name" value="Bact_metal-bind_prot9"/>
</dbReference>
<dbReference type="KEGG" id="tio:INP52_01065"/>
<dbReference type="SUPFAM" id="SSF53807">
    <property type="entry name" value="Helical backbone' metal receptor"/>
    <property type="match status" value="1"/>
</dbReference>
<accession>A0A7S7RU41</accession>
<proteinExistence type="inferred from homology"/>
<name>A0A7S7RU41_9ACTN</name>
<dbReference type="Proteomes" id="UP000593735">
    <property type="component" value="Chromosome"/>
</dbReference>
<protein>
    <submittedName>
        <fullName evidence="5">Zinc ABC transporter substrate-binding protein</fullName>
    </submittedName>
</protein>
<dbReference type="PRINTS" id="PR00691">
    <property type="entry name" value="ADHESINB"/>
</dbReference>